<dbReference type="GO" id="GO:0016740">
    <property type="term" value="F:transferase activity"/>
    <property type="evidence" value="ECO:0007669"/>
    <property type="project" value="UniProtKB-KW"/>
</dbReference>
<evidence type="ECO:0000256" key="1">
    <source>
        <dbReference type="ARBA" id="ARBA00022737"/>
    </source>
</evidence>
<dbReference type="RefSeq" id="WP_166435429.1">
    <property type="nucleotide sequence ID" value="NZ_CP038196.1"/>
</dbReference>
<dbReference type="InterPro" id="IPR001763">
    <property type="entry name" value="Rhodanese-like_dom"/>
</dbReference>
<dbReference type="SMART" id="SM00450">
    <property type="entry name" value="RHOD"/>
    <property type="match status" value="2"/>
</dbReference>
<organism evidence="3 4">
    <name type="scientific">Paracoccus versutus</name>
    <name type="common">Thiobacillus versutus</name>
    <dbReference type="NCBI Taxonomy" id="34007"/>
    <lineage>
        <taxon>Bacteria</taxon>
        <taxon>Pseudomonadati</taxon>
        <taxon>Pseudomonadota</taxon>
        <taxon>Alphaproteobacteria</taxon>
        <taxon>Rhodobacterales</taxon>
        <taxon>Paracoccaceae</taxon>
        <taxon>Paracoccus</taxon>
    </lineage>
</organism>
<keyword evidence="3" id="KW-0670">Pyruvate</keyword>
<accession>A0A3D9XY22</accession>
<dbReference type="AlphaFoldDB" id="A0A3D9XY22"/>
<evidence type="ECO:0000313" key="4">
    <source>
        <dbReference type="Proteomes" id="UP000256941"/>
    </source>
</evidence>
<dbReference type="Pfam" id="PF00581">
    <property type="entry name" value="Rhodanese"/>
    <property type="match status" value="2"/>
</dbReference>
<evidence type="ECO:0000259" key="2">
    <source>
        <dbReference type="PROSITE" id="PS50206"/>
    </source>
</evidence>
<sequence length="278" mass="29561">MRSSPLIFAAEALAAPEGTVFVDTRPREDWAKATIPGATCLNVYDYFIAHSDERGIAAMVAGARAAFRQLGLDRAPLVVFFEEQTGMRSPRGLWFHELCGFDGGRILDGGLAAWRAAGGGTAAGAGATGRIGDGDPAQAGAFRSELVAATEELLEPGAPELHVLDARRPAEWDGSYVHACCARAGRIPGADLLFYEDLLQDGRYRSPDDIRRIAAAAGFGPGQRIVTYCHRGARAATTLYGLRSAGFDNVAIHPGSWHEWAGEPDLPAVEGTGAFVHR</sequence>
<gene>
    <name evidence="3" type="ORF">BDD41_1692</name>
</gene>
<evidence type="ECO:0000313" key="3">
    <source>
        <dbReference type="EMBL" id="REF73162.1"/>
    </source>
</evidence>
<dbReference type="InterPro" id="IPR036873">
    <property type="entry name" value="Rhodanese-like_dom_sf"/>
</dbReference>
<dbReference type="PANTHER" id="PTHR43855">
    <property type="entry name" value="THIOSULFATE SULFURTRANSFERASE"/>
    <property type="match status" value="1"/>
</dbReference>
<dbReference type="Proteomes" id="UP000256941">
    <property type="component" value="Unassembled WGS sequence"/>
</dbReference>
<keyword evidence="1" id="KW-0677">Repeat</keyword>
<reference evidence="3 4" key="1">
    <citation type="submission" date="2018-08" db="EMBL/GenBank/DDBJ databases">
        <title>Genomic Encyclopedia of Archaeal and Bacterial Type Strains, Phase II (KMG-II): from individual species to whole genera.</title>
        <authorList>
            <person name="Goeker M."/>
        </authorList>
    </citation>
    <scope>NUCLEOTIDE SEQUENCE [LARGE SCALE GENOMIC DNA]</scope>
    <source>
        <strain evidence="3 4">DSM 17099</strain>
    </source>
</reference>
<dbReference type="SUPFAM" id="SSF52821">
    <property type="entry name" value="Rhodanese/Cell cycle control phosphatase"/>
    <property type="match status" value="2"/>
</dbReference>
<dbReference type="InterPro" id="IPR051126">
    <property type="entry name" value="Thiosulfate_sulfurtransferase"/>
</dbReference>
<dbReference type="Gene3D" id="3.40.250.10">
    <property type="entry name" value="Rhodanese-like domain"/>
    <property type="match status" value="2"/>
</dbReference>
<protein>
    <submittedName>
        <fullName evidence="3">Thiosulfate/3-mercaptopyruvate sulfurtransferase</fullName>
    </submittedName>
</protein>
<dbReference type="PANTHER" id="PTHR43855:SF1">
    <property type="entry name" value="THIOSULFATE SULFURTRANSFERASE"/>
    <property type="match status" value="1"/>
</dbReference>
<dbReference type="EMBL" id="QTUJ01000001">
    <property type="protein sequence ID" value="REF73162.1"/>
    <property type="molecule type" value="Genomic_DNA"/>
</dbReference>
<dbReference type="PROSITE" id="PS50206">
    <property type="entry name" value="RHODANESE_3"/>
    <property type="match status" value="2"/>
</dbReference>
<feature type="domain" description="Rhodanese" evidence="2">
    <location>
        <begin position="157"/>
        <end position="269"/>
    </location>
</feature>
<feature type="domain" description="Rhodanese" evidence="2">
    <location>
        <begin position="15"/>
        <end position="123"/>
    </location>
</feature>
<keyword evidence="3" id="KW-0808">Transferase</keyword>
<comment type="caution">
    <text evidence="3">The sequence shown here is derived from an EMBL/GenBank/DDBJ whole genome shotgun (WGS) entry which is preliminary data.</text>
</comment>
<proteinExistence type="predicted"/>
<name>A0A3D9XY22_PARVE</name>